<comment type="subunit">
    <text evidence="4">Homodimer.</text>
</comment>
<name>A0A3D8IN48_9HELI</name>
<evidence type="ECO:0000256" key="3">
    <source>
        <dbReference type="ARBA" id="ARBA00007103"/>
    </source>
</evidence>
<dbReference type="AlphaFoldDB" id="A0A3D8IN48"/>
<comment type="pathway">
    <text evidence="2">Amino-acid biosynthesis; L-cysteine biosynthesis; L-cysteine from L-serine: step 2/2.</text>
</comment>
<keyword evidence="10" id="KW-0198">Cysteine biosynthesis</keyword>
<dbReference type="EMBL" id="NXLT01000005">
    <property type="protein sequence ID" value="RDU66642.1"/>
    <property type="molecule type" value="Genomic_DNA"/>
</dbReference>
<comment type="catalytic activity">
    <reaction evidence="13">
        <text>O-acetyl-L-serine + hydrogen sulfide = L-cysteine + acetate</text>
        <dbReference type="Rhea" id="RHEA:14829"/>
        <dbReference type="ChEBI" id="CHEBI:29919"/>
        <dbReference type="ChEBI" id="CHEBI:30089"/>
        <dbReference type="ChEBI" id="CHEBI:35235"/>
        <dbReference type="ChEBI" id="CHEBI:58340"/>
        <dbReference type="EC" id="2.5.1.47"/>
    </reaction>
</comment>
<dbReference type="Proteomes" id="UP000256514">
    <property type="component" value="Unassembled WGS sequence"/>
</dbReference>
<organism evidence="15 16">
    <name type="scientific">Helicobacter equorum</name>
    <dbReference type="NCBI Taxonomy" id="361872"/>
    <lineage>
        <taxon>Bacteria</taxon>
        <taxon>Pseudomonadati</taxon>
        <taxon>Campylobacterota</taxon>
        <taxon>Epsilonproteobacteria</taxon>
        <taxon>Campylobacterales</taxon>
        <taxon>Helicobacteraceae</taxon>
        <taxon>Helicobacter</taxon>
    </lineage>
</organism>
<dbReference type="SUPFAM" id="SSF53686">
    <property type="entry name" value="Tryptophan synthase beta subunit-like PLP-dependent enzymes"/>
    <property type="match status" value="1"/>
</dbReference>
<feature type="domain" description="Tryptophan synthase beta chain-like PALP" evidence="14">
    <location>
        <begin position="7"/>
        <end position="290"/>
    </location>
</feature>
<dbReference type="InterPro" id="IPR001926">
    <property type="entry name" value="TrpB-like_PALP"/>
</dbReference>
<dbReference type="EC" id="2.5.1.47" evidence="5"/>
<dbReference type="RefSeq" id="WP_115571337.1">
    <property type="nucleotide sequence ID" value="NZ_NXLT01000005.1"/>
</dbReference>
<evidence type="ECO:0000256" key="5">
    <source>
        <dbReference type="ARBA" id="ARBA00012681"/>
    </source>
</evidence>
<dbReference type="InterPro" id="IPR036052">
    <property type="entry name" value="TrpB-like_PALP_sf"/>
</dbReference>
<dbReference type="OrthoDB" id="9805733at2"/>
<evidence type="ECO:0000256" key="2">
    <source>
        <dbReference type="ARBA" id="ARBA00004962"/>
    </source>
</evidence>
<evidence type="ECO:0000256" key="7">
    <source>
        <dbReference type="ARBA" id="ARBA00022605"/>
    </source>
</evidence>
<comment type="cofactor">
    <cofactor evidence="1">
        <name>pyridoxal 5'-phosphate</name>
        <dbReference type="ChEBI" id="CHEBI:597326"/>
    </cofactor>
</comment>
<evidence type="ECO:0000256" key="10">
    <source>
        <dbReference type="ARBA" id="ARBA00023192"/>
    </source>
</evidence>
<evidence type="ECO:0000313" key="15">
    <source>
        <dbReference type="EMBL" id="RDU66642.1"/>
    </source>
</evidence>
<dbReference type="Pfam" id="PF00291">
    <property type="entry name" value="PALP"/>
    <property type="match status" value="1"/>
</dbReference>
<keyword evidence="7" id="KW-0028">Amino-acid biosynthesis</keyword>
<dbReference type="FunFam" id="3.40.50.1100:FF:000118">
    <property type="entry name" value="Related to CYS4-cystathionine beta-synthase"/>
    <property type="match status" value="1"/>
</dbReference>
<dbReference type="InterPro" id="IPR050214">
    <property type="entry name" value="Cys_Synth/Cystath_Beta-Synth"/>
</dbReference>
<dbReference type="FunFam" id="3.40.50.1100:FF:000016">
    <property type="entry name" value="Cysteine synthase A"/>
    <property type="match status" value="1"/>
</dbReference>
<evidence type="ECO:0000256" key="9">
    <source>
        <dbReference type="ARBA" id="ARBA00022898"/>
    </source>
</evidence>
<evidence type="ECO:0000256" key="4">
    <source>
        <dbReference type="ARBA" id="ARBA00011738"/>
    </source>
</evidence>
<dbReference type="Gene3D" id="3.40.50.1100">
    <property type="match status" value="2"/>
</dbReference>
<evidence type="ECO:0000256" key="1">
    <source>
        <dbReference type="ARBA" id="ARBA00001933"/>
    </source>
</evidence>
<protein>
    <recommendedName>
        <fullName evidence="6">Cysteine synthase</fullName>
        <ecNumber evidence="5">2.5.1.47</ecNumber>
    </recommendedName>
    <alternativeName>
        <fullName evidence="11">O-acetylserine (thiol)-lyase</fullName>
    </alternativeName>
    <alternativeName>
        <fullName evidence="12">O-acetylserine sulfhydrylase</fullName>
    </alternativeName>
</protein>
<comment type="similarity">
    <text evidence="3">Belongs to the cysteine synthase/cystathionine beta-synthase family.</text>
</comment>
<accession>A0A3D8IN48</accession>
<gene>
    <name evidence="15" type="ORF">CQA54_06695</name>
</gene>
<keyword evidence="16" id="KW-1185">Reference proteome</keyword>
<proteinExistence type="inferred from homology"/>
<reference evidence="15 16" key="1">
    <citation type="submission" date="2018-04" db="EMBL/GenBank/DDBJ databases">
        <title>Novel Campyloabacter and Helicobacter Species and Strains.</title>
        <authorList>
            <person name="Mannion A.J."/>
            <person name="Shen Z."/>
            <person name="Fox J.G."/>
        </authorList>
    </citation>
    <scope>NUCLEOTIDE SEQUENCE [LARGE SCALE GENOMIC DNA]</scope>
    <source>
        <strain evidence="15 16">MIT 12-6600</strain>
    </source>
</reference>
<comment type="caution">
    <text evidence="15">The sequence shown here is derived from an EMBL/GenBank/DDBJ whole genome shotgun (WGS) entry which is preliminary data.</text>
</comment>
<dbReference type="GO" id="GO:0004124">
    <property type="term" value="F:cysteine synthase activity"/>
    <property type="evidence" value="ECO:0007669"/>
    <property type="project" value="UniProtKB-EC"/>
</dbReference>
<evidence type="ECO:0000256" key="6">
    <source>
        <dbReference type="ARBA" id="ARBA00019371"/>
    </source>
</evidence>
<evidence type="ECO:0000259" key="14">
    <source>
        <dbReference type="Pfam" id="PF00291"/>
    </source>
</evidence>
<dbReference type="CDD" id="cd01561">
    <property type="entry name" value="CBS_like"/>
    <property type="match status" value="1"/>
</dbReference>
<sequence>MIYQSIAQLVGNTPLLALHKLSIPNNNKILAKCEFFNPAGGIKDRVAFHILEKFKAEGKLHKDSVIIEATAGNTGLGIALAAIEFGCKALLVVPETFSIEKQTLMRALGAEVINTPQQEGMQGAIEKAQELLESMPNAIAFGQFENPLNPQAHINTAKEIYADTQGNIDYFVCGVGSGGSFSGIARFLKDQNPSIQAVLADPLGSIIGGNKHDVKSHIEGIGNTFVPHTMDLSLIDKVYKISDQEAYDGLKLLARTEGVLAGISSGACIHACLELAKEVKDSIIVTILADDLSRYFNRELF</sequence>
<dbReference type="PANTHER" id="PTHR10314">
    <property type="entry name" value="CYSTATHIONINE BETA-SYNTHASE"/>
    <property type="match status" value="1"/>
</dbReference>
<evidence type="ECO:0000256" key="8">
    <source>
        <dbReference type="ARBA" id="ARBA00022679"/>
    </source>
</evidence>
<evidence type="ECO:0000313" key="16">
    <source>
        <dbReference type="Proteomes" id="UP000256514"/>
    </source>
</evidence>
<keyword evidence="8" id="KW-0808">Transferase</keyword>
<evidence type="ECO:0000256" key="11">
    <source>
        <dbReference type="ARBA" id="ARBA00030296"/>
    </source>
</evidence>
<keyword evidence="9" id="KW-0663">Pyridoxal phosphate</keyword>
<evidence type="ECO:0000256" key="13">
    <source>
        <dbReference type="ARBA" id="ARBA00047931"/>
    </source>
</evidence>
<evidence type="ECO:0000256" key="12">
    <source>
        <dbReference type="ARBA" id="ARBA00033075"/>
    </source>
</evidence>